<feature type="region of interest" description="Disordered" evidence="2">
    <location>
        <begin position="249"/>
        <end position="305"/>
    </location>
</feature>
<evidence type="ECO:0000256" key="2">
    <source>
        <dbReference type="SAM" id="MobiDB-lite"/>
    </source>
</evidence>
<feature type="compositionally biased region" description="Gly residues" evidence="2">
    <location>
        <begin position="281"/>
        <end position="298"/>
    </location>
</feature>
<dbReference type="AlphaFoldDB" id="A0A1E4SSF0"/>
<comment type="similarity">
    <text evidence="1">Belongs to the proteasome inhibitor PI31 family.</text>
</comment>
<feature type="region of interest" description="Disordered" evidence="2">
    <location>
        <begin position="128"/>
        <end position="210"/>
    </location>
</feature>
<feature type="compositionally biased region" description="Basic and acidic residues" evidence="2">
    <location>
        <begin position="128"/>
        <end position="137"/>
    </location>
</feature>
<evidence type="ECO:0000256" key="1">
    <source>
        <dbReference type="ARBA" id="ARBA00006405"/>
    </source>
</evidence>
<keyword evidence="5" id="KW-1185">Reference proteome</keyword>
<dbReference type="InterPro" id="IPR013886">
    <property type="entry name" value="PI31_Prot_C"/>
</dbReference>
<dbReference type="RefSeq" id="XP_020067556.1">
    <property type="nucleotide sequence ID" value="XM_020209084.1"/>
</dbReference>
<protein>
    <recommendedName>
        <fullName evidence="3">PI31 proteasome regulator C-terminal domain-containing protein</fullName>
    </recommendedName>
</protein>
<feature type="domain" description="PI31 proteasome regulator C-terminal" evidence="3">
    <location>
        <begin position="194"/>
        <end position="258"/>
    </location>
</feature>
<gene>
    <name evidence="4" type="ORF">CANTADRAFT_4427</name>
</gene>
<sequence length="305" mass="33065">MINNHLQLTAHLAANYVGSLYPTCNQFRKKSVTETDQLVQFQLVEGDLQLLTITVTELSQQLNVVSFVHGTPKKVDNVTIDWSLNDLIDHEIQFPINEINLSNDLIQAFNKRVRDKTGSDTELRKLFDRPVEVPQEKPHRKSPNPRFNDADRLDNSTAPTGTHHTRPADMPDFEDELEIRAPPRGTGSALFPAIGDRDLNPPGLPKHPEMKPFIDPLGSEDGGMFPSPHHPLFGGRPQGGNTSRLGVPPGARFDDPYGEDDLDALGAGLPGNVRSSSAFGYGPGPGGPGFGGPGGPGFGSSDHGF</sequence>
<proteinExistence type="inferred from homology"/>
<dbReference type="GeneID" id="30983220"/>
<name>A0A1E4SSF0_9ASCO</name>
<evidence type="ECO:0000259" key="3">
    <source>
        <dbReference type="Pfam" id="PF08577"/>
    </source>
</evidence>
<dbReference type="Pfam" id="PF08577">
    <property type="entry name" value="PI31_Prot_C"/>
    <property type="match status" value="1"/>
</dbReference>
<dbReference type="EMBL" id="KV453909">
    <property type="protein sequence ID" value="ODV82434.1"/>
    <property type="molecule type" value="Genomic_DNA"/>
</dbReference>
<reference evidence="5" key="1">
    <citation type="submission" date="2016-05" db="EMBL/GenBank/DDBJ databases">
        <title>Comparative genomics of biotechnologically important yeasts.</title>
        <authorList>
            <consortium name="DOE Joint Genome Institute"/>
            <person name="Riley R."/>
            <person name="Haridas S."/>
            <person name="Wolfe K.H."/>
            <person name="Lopes M.R."/>
            <person name="Hittinger C.T."/>
            <person name="Goker M."/>
            <person name="Salamov A."/>
            <person name="Wisecaver J."/>
            <person name="Long T.M."/>
            <person name="Aerts A.L."/>
            <person name="Barry K."/>
            <person name="Choi C."/>
            <person name="Clum A."/>
            <person name="Coughlan A.Y."/>
            <person name="Deshpande S."/>
            <person name="Douglass A.P."/>
            <person name="Hanson S.J."/>
            <person name="Klenk H.-P."/>
            <person name="Labutti K."/>
            <person name="Lapidus A."/>
            <person name="Lindquist E."/>
            <person name="Lipzen A."/>
            <person name="Meier-Kolthoff J.P."/>
            <person name="Ohm R.A."/>
            <person name="Otillar R.P."/>
            <person name="Pangilinan J."/>
            <person name="Peng Y."/>
            <person name="Rokas A."/>
            <person name="Rosa C.A."/>
            <person name="Scheuner C."/>
            <person name="Sibirny A.A."/>
            <person name="Slot J.C."/>
            <person name="Stielow J.B."/>
            <person name="Sun H."/>
            <person name="Kurtzman C.P."/>
            <person name="Blackwell M."/>
            <person name="Grigoriev I.V."/>
            <person name="Jeffries T.W."/>
        </authorList>
    </citation>
    <scope>NUCLEOTIDE SEQUENCE [LARGE SCALE GENOMIC DNA]</scope>
    <source>
        <strain evidence="5">NRRL Y-17324</strain>
    </source>
</reference>
<evidence type="ECO:0000313" key="4">
    <source>
        <dbReference type="EMBL" id="ODV82434.1"/>
    </source>
</evidence>
<organism evidence="4 5">
    <name type="scientific">Suhomyces tanzawaensis NRRL Y-17324</name>
    <dbReference type="NCBI Taxonomy" id="984487"/>
    <lineage>
        <taxon>Eukaryota</taxon>
        <taxon>Fungi</taxon>
        <taxon>Dikarya</taxon>
        <taxon>Ascomycota</taxon>
        <taxon>Saccharomycotina</taxon>
        <taxon>Pichiomycetes</taxon>
        <taxon>Debaryomycetaceae</taxon>
        <taxon>Suhomyces</taxon>
    </lineage>
</organism>
<dbReference type="STRING" id="984487.A0A1E4SSF0"/>
<dbReference type="Proteomes" id="UP000094285">
    <property type="component" value="Unassembled WGS sequence"/>
</dbReference>
<evidence type="ECO:0000313" key="5">
    <source>
        <dbReference type="Proteomes" id="UP000094285"/>
    </source>
</evidence>
<dbReference type="OrthoDB" id="68090at2759"/>
<accession>A0A1E4SSF0</accession>